<name>A0A1I7X1R6_HETBA</name>
<organism evidence="1 2">
    <name type="scientific">Heterorhabditis bacteriophora</name>
    <name type="common">Entomopathogenic nematode worm</name>
    <dbReference type="NCBI Taxonomy" id="37862"/>
    <lineage>
        <taxon>Eukaryota</taxon>
        <taxon>Metazoa</taxon>
        <taxon>Ecdysozoa</taxon>
        <taxon>Nematoda</taxon>
        <taxon>Chromadorea</taxon>
        <taxon>Rhabditida</taxon>
        <taxon>Rhabditina</taxon>
        <taxon>Rhabditomorpha</taxon>
        <taxon>Strongyloidea</taxon>
        <taxon>Heterorhabditidae</taxon>
        <taxon>Heterorhabditis</taxon>
    </lineage>
</organism>
<dbReference type="Proteomes" id="UP000095283">
    <property type="component" value="Unplaced"/>
</dbReference>
<reference evidence="2" key="1">
    <citation type="submission" date="2016-11" db="UniProtKB">
        <authorList>
            <consortium name="WormBaseParasite"/>
        </authorList>
    </citation>
    <scope>IDENTIFICATION</scope>
</reference>
<keyword evidence="1" id="KW-1185">Reference proteome</keyword>
<dbReference type="WBParaSite" id="Hba_11515">
    <property type="protein sequence ID" value="Hba_11515"/>
    <property type="gene ID" value="Hba_11515"/>
</dbReference>
<protein>
    <submittedName>
        <fullName evidence="2">AraC family transcriptional regulator</fullName>
    </submittedName>
</protein>
<sequence>MNKKLTKYFRLHSEVDGRNCQTLQKG</sequence>
<proteinExistence type="predicted"/>
<accession>A0A1I7X1R6</accession>
<evidence type="ECO:0000313" key="2">
    <source>
        <dbReference type="WBParaSite" id="Hba_11515"/>
    </source>
</evidence>
<dbReference type="AlphaFoldDB" id="A0A1I7X1R6"/>
<evidence type="ECO:0000313" key="1">
    <source>
        <dbReference type="Proteomes" id="UP000095283"/>
    </source>
</evidence>